<dbReference type="UniPathway" id="UPA00143"/>
<evidence type="ECO:0000256" key="9">
    <source>
        <dbReference type="PROSITE-ProRule" id="PRU00508"/>
    </source>
</evidence>
<dbReference type="EC" id="2.3.2.27" evidence="10"/>
<dbReference type="FunFam" id="2.10.110.30:FF:000001">
    <property type="entry name" value="E3 ubiquitin-protein ligase UBR2 isoform 1"/>
    <property type="match status" value="1"/>
</dbReference>
<keyword evidence="7 10" id="KW-0862">Zinc</keyword>
<dbReference type="Pfam" id="PF18995">
    <property type="entry name" value="PRT6_C"/>
    <property type="match status" value="1"/>
</dbReference>
<evidence type="ECO:0000313" key="14">
    <source>
        <dbReference type="Proteomes" id="UP000015104"/>
    </source>
</evidence>
<evidence type="ECO:0000256" key="10">
    <source>
        <dbReference type="RuleBase" id="RU366018"/>
    </source>
</evidence>
<evidence type="ECO:0000313" key="13">
    <source>
        <dbReference type="EnsemblMetazoa" id="tetur26g00090.1"/>
    </source>
</evidence>
<evidence type="ECO:0000256" key="2">
    <source>
        <dbReference type="ARBA" id="ARBA00004906"/>
    </source>
</evidence>
<dbReference type="STRING" id="32264.T1KXG5"/>
<dbReference type="eggNOG" id="KOG1140">
    <property type="taxonomic scope" value="Eukaryota"/>
</dbReference>
<dbReference type="HOGENOM" id="CLU_001801_2_0_1"/>
<dbReference type="InterPro" id="IPR042065">
    <property type="entry name" value="E3_ELL-like"/>
</dbReference>
<dbReference type="SUPFAM" id="SSF54736">
    <property type="entry name" value="ClpS-like"/>
    <property type="match status" value="1"/>
</dbReference>
<dbReference type="GO" id="GO:0061630">
    <property type="term" value="F:ubiquitin protein ligase activity"/>
    <property type="evidence" value="ECO:0007669"/>
    <property type="project" value="UniProtKB-UniRule"/>
</dbReference>
<dbReference type="Gene3D" id="3.30.1390.10">
    <property type="match status" value="1"/>
</dbReference>
<dbReference type="GO" id="GO:0005737">
    <property type="term" value="C:cytoplasm"/>
    <property type="evidence" value="ECO:0007669"/>
    <property type="project" value="TreeGrafter"/>
</dbReference>
<dbReference type="GO" id="GO:0016567">
    <property type="term" value="P:protein ubiquitination"/>
    <property type="evidence" value="ECO:0007669"/>
    <property type="project" value="UniProtKB-UniRule"/>
</dbReference>
<dbReference type="EnsemblMetazoa" id="tetur26g00090.1">
    <property type="protein sequence ID" value="tetur26g00090.1"/>
    <property type="gene ID" value="tetur26g00090"/>
</dbReference>
<accession>T1KXG5</accession>
<dbReference type="PANTHER" id="PTHR21497">
    <property type="entry name" value="UBIQUITIN LIGASE E3 ALPHA-RELATED"/>
    <property type="match status" value="1"/>
</dbReference>
<dbReference type="Gene3D" id="2.10.110.30">
    <property type="match status" value="1"/>
</dbReference>
<dbReference type="SUPFAM" id="SSF46785">
    <property type="entry name" value="Winged helix' DNA-binding domain"/>
    <property type="match status" value="1"/>
</dbReference>
<feature type="region of interest" description="Disordered" evidence="11">
    <location>
        <begin position="895"/>
        <end position="919"/>
    </location>
</feature>
<dbReference type="InterPro" id="IPR003126">
    <property type="entry name" value="Znf_UBR"/>
</dbReference>
<feature type="zinc finger region" description="UBR-type" evidence="9">
    <location>
        <begin position="100"/>
        <end position="171"/>
    </location>
</feature>
<dbReference type="Pfam" id="PF02207">
    <property type="entry name" value="zf-UBR"/>
    <property type="match status" value="1"/>
</dbReference>
<evidence type="ECO:0000256" key="6">
    <source>
        <dbReference type="ARBA" id="ARBA00022786"/>
    </source>
</evidence>
<dbReference type="EMBL" id="CAEY01000695">
    <property type="status" value="NOT_ANNOTATED_CDS"/>
    <property type="molecule type" value="Genomic_DNA"/>
</dbReference>
<organism evidence="13 14">
    <name type="scientific">Tetranychus urticae</name>
    <name type="common">Two-spotted spider mite</name>
    <dbReference type="NCBI Taxonomy" id="32264"/>
    <lineage>
        <taxon>Eukaryota</taxon>
        <taxon>Metazoa</taxon>
        <taxon>Ecdysozoa</taxon>
        <taxon>Arthropoda</taxon>
        <taxon>Chelicerata</taxon>
        <taxon>Arachnida</taxon>
        <taxon>Acari</taxon>
        <taxon>Acariformes</taxon>
        <taxon>Trombidiformes</taxon>
        <taxon>Prostigmata</taxon>
        <taxon>Eleutherengona</taxon>
        <taxon>Raphignathae</taxon>
        <taxon>Tetranychoidea</taxon>
        <taxon>Tetranychidae</taxon>
        <taxon>Tetranychus</taxon>
    </lineage>
</organism>
<evidence type="ECO:0000259" key="12">
    <source>
        <dbReference type="PROSITE" id="PS51157"/>
    </source>
</evidence>
<dbReference type="GO" id="GO:0008270">
    <property type="term" value="F:zinc ion binding"/>
    <property type="evidence" value="ECO:0007669"/>
    <property type="project" value="UniProtKB-UniRule"/>
</dbReference>
<dbReference type="PROSITE" id="PS51157">
    <property type="entry name" value="ZF_UBR"/>
    <property type="match status" value="1"/>
</dbReference>
<reference evidence="14" key="1">
    <citation type="submission" date="2011-08" db="EMBL/GenBank/DDBJ databases">
        <authorList>
            <person name="Rombauts S."/>
        </authorList>
    </citation>
    <scope>NUCLEOTIDE SEQUENCE</scope>
    <source>
        <strain evidence="14">London</strain>
    </source>
</reference>
<feature type="compositionally biased region" description="Basic and acidic residues" evidence="11">
    <location>
        <begin position="908"/>
        <end position="917"/>
    </location>
</feature>
<sequence length="1691" mass="192820">MEGSKMEEQIITDQTLQPIVIEWMIKLQQGILTATDIRSYWARTVPKIYSPSRDCNCLNIQFDEEKAKSTLLLPLEQFLTLSDNPKEVCENLKKTDADPMLCGKMFKNGEPVYSCRDCGLDASCVLCVDCFKRSAHRNHKYKMCMSSGGGYCDCGDSEAWRAHVFCDEHLKGSQKAGEEEDPKNRLNPDLVRRAEIIMKTVVHYCFEILEWENSTVLPESLQVKSAQSEPGSEDYATMLFNDEIHTYDQVIQTLNRAIECSTKEAIDFATTIDHEGRTIVRCSNFQSCCHVKQLIEKHTGRSGSKSLKCDVMLTSVIAHQTFAMRLLSWLQNILSYCEGFRSIFGSIMMQMYPEEEPDPFAGSLLEAIMKTDVRLWKTARNQWHQLFIIGLLMNSETKKQFAKTFTRIYSSLMKDFINDDHEHGVSIASLAVQIFTVPTLAHSLIAEDDAFNILISTFLHECVKHRNTEVWTDELRKSFLHGFRRLIELLGWMQGMDSVVRQIGAHVEFEAEWETVAGLLLHVTMTDLNPKDLIRPAARVLMELPLRTLVLIAQFRAGMWRRNGFSLVNQVYFYHNTRLRDEMYDRDIMMLQFAAASMDPNEFLVLVLHKFGLIFWAQDSFETKSRKPEEDFMRQTVTMVEEFLNLLLIIVSERYTPGIGKVTFQERMRREIIHWLCMEPMTHSDLLKCLPRELYDEVEIEKLILDVASFKRPSPNQAGGKYELKEECYSYFNPFFYHYSRQEQSTAEEVQLKRRRTNREKLICCPPPVPPDFAPFYTPILKILQSDIFLHVINSVLVRATSSYSLSFSETQFEKTLHLIGVALHEESKSLEQAPQNDMEGQIRFTELAVSKGILTGLQACLEVSRIDSHRDLLLWTLKKFSDVAKLRGTELPQTSTMMSAVSEMEDEKPRSKESSKAKIAAQRRARIMAQMKDMQKNFIKGHAEYFKDKDSCSTSGGSLMDLSNAEDESRELPRQPCAVGMNQRGKEIPEESHICILCREEQAIEVSGRCMVLAAFVQGSTVLSKNRERDVNEENFLPFMPADLYFGCHVSTCGHVMHSDCWQKFFDAVLSKERRRPLRYGRHVSFDVDKSEFLCPLCECLSNAVIPLIPPSIYRETDSEPYVRDINLSDWITSLLGLIEKISLNKIGSGQPDGCRISTLAELSTRPSEGAYAASLTTAFIEISKKLSDDIKSMMRLLNQSINNIFRHRSDFIQEDMIPNHAYWAAAFTIHSIERVLRDEKKSIFGDLSSRRYNCLQALVRYVGVITVEDDSGCIGIHCARLLRYLLVYEDYILNPSCLDVDAFGLLLTLILTSPSLHLPEEEVYTTPSIPNGSVSDQHFINLMTVFHCVQIILTDKDFLEECSSSSDSFSDPMEIDDPKDSESETELKFVHEFYTSILVAAGVDLEKGEKIKEYNKGRTERIIKMLRAQLLPFLRCTAVFFHFLTGVVPPARLKEGGSQSLPSSDVEYTLLCEYLGMSPKFSLSFGCQSLRQLSRIWSQHPRIRILLSEKPENLLLPANLPLKLIKQPHSVNQLSSLPKDYSELINSVSQFICPNSESDEARTPTMCLVCGTILCSQSYCCQTEVDGQMVGACTFHALDCGAGIGIFLRIRDCKILLLAGRAKGTYMSAPYIDAYGETDQGLFRGNPLSLCESSYKQLHRLWLRHGIPEEIAHSLELHSNMATINWILL</sequence>
<feature type="region of interest" description="Disordered" evidence="11">
    <location>
        <begin position="952"/>
        <end position="974"/>
    </location>
</feature>
<protein>
    <recommendedName>
        <fullName evidence="10">E3 ubiquitin-protein ligase</fullName>
        <ecNumber evidence="10">2.3.2.27</ecNumber>
    </recommendedName>
</protein>
<dbReference type="GO" id="GO:0071596">
    <property type="term" value="P:ubiquitin-dependent protein catabolic process via the N-end rule pathway"/>
    <property type="evidence" value="ECO:0007669"/>
    <property type="project" value="UniProtKB-UniRule"/>
</dbReference>
<evidence type="ECO:0000256" key="4">
    <source>
        <dbReference type="ARBA" id="ARBA00022723"/>
    </source>
</evidence>
<comment type="pathway">
    <text evidence="2 10">Protein modification; protein ubiquitination.</text>
</comment>
<evidence type="ECO:0000256" key="7">
    <source>
        <dbReference type="ARBA" id="ARBA00022833"/>
    </source>
</evidence>
<comment type="function">
    <text evidence="10">Ubiquitin ligase protein which is a component of the N-end rule pathway. Recognizes and binds to proteins bearing specific N-terminal residues that are destabilizing according to the N-end rule, leading to their ubiquitination and subsequent degradation.</text>
</comment>
<reference evidence="13" key="2">
    <citation type="submission" date="2015-06" db="UniProtKB">
        <authorList>
            <consortium name="EnsemblMetazoa"/>
        </authorList>
    </citation>
    <scope>IDENTIFICATION</scope>
</reference>
<evidence type="ECO:0000256" key="8">
    <source>
        <dbReference type="ARBA" id="ARBA00046341"/>
    </source>
</evidence>
<dbReference type="CDD" id="cd19672">
    <property type="entry name" value="UBR-box_UBR1_like"/>
    <property type="match status" value="1"/>
</dbReference>
<comment type="similarity">
    <text evidence="8 10">Belongs to the E3 ubiquitin-protein ligase UBR1-like family.</text>
</comment>
<name>T1KXG5_TETUR</name>
<dbReference type="InterPro" id="IPR055194">
    <property type="entry name" value="UBR1-like_WH"/>
</dbReference>
<dbReference type="PANTHER" id="PTHR21497:SF24">
    <property type="entry name" value="E3 UBIQUITIN-PROTEIN LIGASE UBR1"/>
    <property type="match status" value="1"/>
</dbReference>
<evidence type="ECO:0000256" key="5">
    <source>
        <dbReference type="ARBA" id="ARBA00022771"/>
    </source>
</evidence>
<keyword evidence="6 10" id="KW-0833">Ubl conjugation pathway</keyword>
<keyword evidence="14" id="KW-1185">Reference proteome</keyword>
<proteinExistence type="inferred from homology"/>
<dbReference type="Pfam" id="PF22960">
    <property type="entry name" value="WHD_UBR1"/>
    <property type="match status" value="1"/>
</dbReference>
<evidence type="ECO:0000256" key="11">
    <source>
        <dbReference type="SAM" id="MobiDB-lite"/>
    </source>
</evidence>
<dbReference type="Proteomes" id="UP000015104">
    <property type="component" value="Unassembled WGS sequence"/>
</dbReference>
<dbReference type="InterPro" id="IPR003769">
    <property type="entry name" value="ClpS_core"/>
</dbReference>
<evidence type="ECO:0000256" key="1">
    <source>
        <dbReference type="ARBA" id="ARBA00000900"/>
    </source>
</evidence>
<dbReference type="Gene3D" id="1.10.10.2670">
    <property type="entry name" value="E3 ubiquitin-protein ligase"/>
    <property type="match status" value="1"/>
</dbReference>
<dbReference type="SMART" id="SM00396">
    <property type="entry name" value="ZnF_UBR1"/>
    <property type="match status" value="1"/>
</dbReference>
<keyword evidence="5 10" id="KW-0863">Zinc-finger</keyword>
<dbReference type="InterPro" id="IPR014719">
    <property type="entry name" value="Ribosomal_bL12_C/ClpS-like"/>
</dbReference>
<dbReference type="GO" id="GO:0000151">
    <property type="term" value="C:ubiquitin ligase complex"/>
    <property type="evidence" value="ECO:0007669"/>
    <property type="project" value="TreeGrafter"/>
</dbReference>
<keyword evidence="3 10" id="KW-0808">Transferase</keyword>
<keyword evidence="4 10" id="KW-0479">Metal-binding</keyword>
<comment type="catalytic activity">
    <reaction evidence="1 10">
        <text>S-ubiquitinyl-[E2 ubiquitin-conjugating enzyme]-L-cysteine + [acceptor protein]-L-lysine = [E2 ubiquitin-conjugating enzyme]-L-cysteine + N(6)-ubiquitinyl-[acceptor protein]-L-lysine.</text>
        <dbReference type="EC" id="2.3.2.27"/>
    </reaction>
</comment>
<dbReference type="InterPro" id="IPR039164">
    <property type="entry name" value="UBR1-like"/>
</dbReference>
<feature type="domain" description="UBR-type" evidence="12">
    <location>
        <begin position="100"/>
        <end position="171"/>
    </location>
</feature>
<evidence type="ECO:0000256" key="3">
    <source>
        <dbReference type="ARBA" id="ARBA00022679"/>
    </source>
</evidence>
<dbReference type="Pfam" id="PF02617">
    <property type="entry name" value="ClpS"/>
    <property type="match status" value="1"/>
</dbReference>
<dbReference type="InterPro" id="IPR036390">
    <property type="entry name" value="WH_DNA-bd_sf"/>
</dbReference>
<dbReference type="InterPro" id="IPR044046">
    <property type="entry name" value="E3_ligase_UBR-like_C"/>
</dbReference>